<sequence>SNQQLPTFLSPHSPFLSLTHSFLHFNHIHFQLLSSSNSIFSIPCQNLTKRNMSSARAFLAVLALAGSSFAAPVAYDDGMYHPPTQWDDGSWDAPTSVAPASTPIKSPAPITTSIKTPIPITTPVTTPVKPVTTPSPTKPTSIIIKPTTTSPKPVPTVPSSGNPSTGPSGTKQHYTGDGSTWPASSKWLSFDTLWNLNKDGLSKGCETGIKQNTPEEILAIHDGILSESKSTGVDSRFILAVIVQESHGCVRVGATNLGVNNPGIMQSHNGPNDCTKVGSGPCPKEKIVGMIHDGTFGTAEGSGLKHGVEWAGENGATSEAQRVYWSSRLYNSGDFSYKKGDDLSHPPIATADYSSDIANRLLGFVF</sequence>
<evidence type="ECO:0000256" key="1">
    <source>
        <dbReference type="SAM" id="MobiDB-lite"/>
    </source>
</evidence>
<organism evidence="2 3">
    <name type="scientific">Hymenoscyphus fraxineus</name>
    <dbReference type="NCBI Taxonomy" id="746836"/>
    <lineage>
        <taxon>Eukaryota</taxon>
        <taxon>Fungi</taxon>
        <taxon>Dikarya</taxon>
        <taxon>Ascomycota</taxon>
        <taxon>Pezizomycotina</taxon>
        <taxon>Leotiomycetes</taxon>
        <taxon>Helotiales</taxon>
        <taxon>Helotiaceae</taxon>
        <taxon>Hymenoscyphus</taxon>
    </lineage>
</organism>
<dbReference type="Proteomes" id="UP000696280">
    <property type="component" value="Unassembled WGS sequence"/>
</dbReference>
<dbReference type="EMBL" id="CAJVRL010000082">
    <property type="protein sequence ID" value="CAG8958371.1"/>
    <property type="molecule type" value="Genomic_DNA"/>
</dbReference>
<evidence type="ECO:0000313" key="2">
    <source>
        <dbReference type="EMBL" id="CAG8958371.1"/>
    </source>
</evidence>
<dbReference type="OrthoDB" id="1193027at2759"/>
<gene>
    <name evidence="2" type="ORF">HYFRA_00011048</name>
</gene>
<evidence type="ECO:0000313" key="3">
    <source>
        <dbReference type="Proteomes" id="UP000696280"/>
    </source>
</evidence>
<proteinExistence type="predicted"/>
<name>A0A9N9PSS4_9HELO</name>
<dbReference type="AlphaFoldDB" id="A0A9N9PSS4"/>
<feature type="non-terminal residue" evidence="2">
    <location>
        <position position="1"/>
    </location>
</feature>
<feature type="compositionally biased region" description="Low complexity" evidence="1">
    <location>
        <begin position="107"/>
        <end position="170"/>
    </location>
</feature>
<accession>A0A9N9PSS4</accession>
<keyword evidence="3" id="KW-1185">Reference proteome</keyword>
<dbReference type="Gene3D" id="1.10.530.10">
    <property type="match status" value="1"/>
</dbReference>
<feature type="region of interest" description="Disordered" evidence="1">
    <location>
        <begin position="95"/>
        <end position="179"/>
    </location>
</feature>
<comment type="caution">
    <text evidence="2">The sequence shown here is derived from an EMBL/GenBank/DDBJ whole genome shotgun (WGS) entry which is preliminary data.</text>
</comment>
<protein>
    <submittedName>
        <fullName evidence="2">Uncharacterized protein</fullName>
    </submittedName>
</protein>
<reference evidence="2" key="1">
    <citation type="submission" date="2021-07" db="EMBL/GenBank/DDBJ databases">
        <authorList>
            <person name="Durling M."/>
        </authorList>
    </citation>
    <scope>NUCLEOTIDE SEQUENCE</scope>
</reference>